<name>A0ABV8UCD5_9PROT</name>
<dbReference type="InterPro" id="IPR045851">
    <property type="entry name" value="AMP-bd_C_sf"/>
</dbReference>
<feature type="domain" description="AMP-binding enzyme C-terminal" evidence="4">
    <location>
        <begin position="444"/>
        <end position="522"/>
    </location>
</feature>
<dbReference type="PANTHER" id="PTHR43352">
    <property type="entry name" value="ACETYL-COA SYNTHETASE"/>
    <property type="match status" value="1"/>
</dbReference>
<evidence type="ECO:0000313" key="5">
    <source>
        <dbReference type="EMBL" id="MFC4348526.1"/>
    </source>
</evidence>
<evidence type="ECO:0000256" key="1">
    <source>
        <dbReference type="ARBA" id="ARBA00022598"/>
    </source>
</evidence>
<dbReference type="InterPro" id="IPR042099">
    <property type="entry name" value="ANL_N_sf"/>
</dbReference>
<keyword evidence="2" id="KW-0812">Transmembrane</keyword>
<reference evidence="6" key="1">
    <citation type="journal article" date="2019" name="Int. J. Syst. Evol. Microbiol.">
        <title>The Global Catalogue of Microorganisms (GCM) 10K type strain sequencing project: providing services to taxonomists for standard genome sequencing and annotation.</title>
        <authorList>
            <consortium name="The Broad Institute Genomics Platform"/>
            <consortium name="The Broad Institute Genome Sequencing Center for Infectious Disease"/>
            <person name="Wu L."/>
            <person name="Ma J."/>
        </authorList>
    </citation>
    <scope>NUCLEOTIDE SEQUENCE [LARGE SCALE GENOMIC DNA]</scope>
    <source>
        <strain evidence="6">CGMCC 1.15304</strain>
    </source>
</reference>
<proteinExistence type="predicted"/>
<dbReference type="SUPFAM" id="SSF56801">
    <property type="entry name" value="Acetyl-CoA synthetase-like"/>
    <property type="match status" value="1"/>
</dbReference>
<dbReference type="InterPro" id="IPR025110">
    <property type="entry name" value="AMP-bd_C"/>
</dbReference>
<evidence type="ECO:0000313" key="6">
    <source>
        <dbReference type="Proteomes" id="UP001595776"/>
    </source>
</evidence>
<dbReference type="EMBL" id="JBHSCR010000013">
    <property type="protein sequence ID" value="MFC4348526.1"/>
    <property type="molecule type" value="Genomic_DNA"/>
</dbReference>
<dbReference type="PROSITE" id="PS00455">
    <property type="entry name" value="AMP_BINDING"/>
    <property type="match status" value="1"/>
</dbReference>
<keyword evidence="2" id="KW-0472">Membrane</keyword>
<dbReference type="Pfam" id="PF00501">
    <property type="entry name" value="AMP-binding"/>
    <property type="match status" value="1"/>
</dbReference>
<keyword evidence="6" id="KW-1185">Reference proteome</keyword>
<feature type="domain" description="AMP-dependent synthetase/ligase" evidence="3">
    <location>
        <begin position="47"/>
        <end position="390"/>
    </location>
</feature>
<dbReference type="RefSeq" id="WP_068149135.1">
    <property type="nucleotide sequence ID" value="NZ_JBHSCR010000013.1"/>
</dbReference>
<dbReference type="Gene3D" id="3.30.300.30">
    <property type="match status" value="1"/>
</dbReference>
<organism evidence="5 6">
    <name type="scientific">Kordiimonas lipolytica</name>
    <dbReference type="NCBI Taxonomy" id="1662421"/>
    <lineage>
        <taxon>Bacteria</taxon>
        <taxon>Pseudomonadati</taxon>
        <taxon>Pseudomonadota</taxon>
        <taxon>Alphaproteobacteria</taxon>
        <taxon>Kordiimonadales</taxon>
        <taxon>Kordiimonadaceae</taxon>
        <taxon>Kordiimonas</taxon>
    </lineage>
</organism>
<keyword evidence="2" id="KW-1133">Transmembrane helix</keyword>
<dbReference type="InterPro" id="IPR000873">
    <property type="entry name" value="AMP-dep_synth/lig_dom"/>
</dbReference>
<keyword evidence="1" id="KW-0436">Ligase</keyword>
<dbReference type="InterPro" id="IPR020845">
    <property type="entry name" value="AMP-binding_CS"/>
</dbReference>
<dbReference type="Gene3D" id="3.40.50.12780">
    <property type="entry name" value="N-terminal domain of ligase-like"/>
    <property type="match status" value="1"/>
</dbReference>
<gene>
    <name evidence="5" type="ORF">ACFO5Q_11800</name>
</gene>
<evidence type="ECO:0000259" key="3">
    <source>
        <dbReference type="Pfam" id="PF00501"/>
    </source>
</evidence>
<accession>A0ABV8UCD5</accession>
<dbReference type="PANTHER" id="PTHR43352:SF1">
    <property type="entry name" value="ANTHRANILATE--COA LIGASE"/>
    <property type="match status" value="1"/>
</dbReference>
<dbReference type="Pfam" id="PF13193">
    <property type="entry name" value="AMP-binding_C"/>
    <property type="match status" value="1"/>
</dbReference>
<dbReference type="Proteomes" id="UP001595776">
    <property type="component" value="Unassembled WGS sequence"/>
</dbReference>
<protein>
    <submittedName>
        <fullName evidence="5">AMP-binding protein</fullName>
    </submittedName>
</protein>
<evidence type="ECO:0000256" key="2">
    <source>
        <dbReference type="SAM" id="Phobius"/>
    </source>
</evidence>
<comment type="caution">
    <text evidence="5">The sequence shown here is derived from an EMBL/GenBank/DDBJ whole genome shotgun (WGS) entry which is preliminary data.</text>
</comment>
<sequence length="531" mass="57135">MFDSAHSDHFTRDNLPKEADWPELAFDLPDLKYPERLNAAEALLAGGAPDAPAVLWSGGAWTYADLRLTASRIANALTHDLGLVPGNRVLLRGRNTPMMIAAWYGVLLAGGVAVSTMPLLRAPELVTICDMARITLALSENGLMDEMKAAQKSTQTPLRTVGFGEESAELEALMAHASDQFTAVDTAQDDVALLAFTSGTTGKPKACMHFHRDVLAMADAYARHILSPTSDDVFCGSPPIAFTFGLGGLVVFPARFGAAVALPDAPTPTAMLDCVERHKVTMMFTAPTAYRAMLGELEKFDISSLRACVSAGESLPKATWDDWFKATGLKLMDGIGATEMIHIFISAREEDIRPGCTGKVVPGYQACVLDESGNILAPPAEGRLAVKGPTGCRYMADDRQKTYVQNGWNVTGDTYAQSEDGYFTFIARSDDMIISSGYNIGGPEVEAALLLHEAVAECAVIGVPDADRGQIVKAFVVLAEGTQASGELVKELQAHVKNTIAPYKYPRAVEFIDELPKTQTGKVQRFKLRQG</sequence>
<feature type="transmembrane region" description="Helical" evidence="2">
    <location>
        <begin position="101"/>
        <end position="120"/>
    </location>
</feature>
<evidence type="ECO:0000259" key="4">
    <source>
        <dbReference type="Pfam" id="PF13193"/>
    </source>
</evidence>